<keyword evidence="2" id="KW-0812">Transmembrane</keyword>
<evidence type="ECO:0000256" key="2">
    <source>
        <dbReference type="SAM" id="Phobius"/>
    </source>
</evidence>
<sequence length="96" mass="9683">MITYPNPIVPAQPPAPAEAPPAPAPQPVPVPVAEADSTLRHLVIGLLIAVLLLLAAFAFYASLEHPALAAPLQAAGSVLGVVGTAASVAVLLGRRR</sequence>
<keyword evidence="4" id="KW-1185">Reference proteome</keyword>
<keyword evidence="2" id="KW-1133">Transmembrane helix</keyword>
<organism evidence="3 4">
    <name type="scientific">Streptomyces kasugaensis</name>
    <dbReference type="NCBI Taxonomy" id="1946"/>
    <lineage>
        <taxon>Bacteria</taxon>
        <taxon>Bacillati</taxon>
        <taxon>Actinomycetota</taxon>
        <taxon>Actinomycetes</taxon>
        <taxon>Kitasatosporales</taxon>
        <taxon>Streptomycetaceae</taxon>
        <taxon>Streptomyces</taxon>
    </lineage>
</organism>
<evidence type="ECO:0000313" key="3">
    <source>
        <dbReference type="EMBL" id="TBO58146.1"/>
    </source>
</evidence>
<evidence type="ECO:0000313" key="4">
    <source>
        <dbReference type="Proteomes" id="UP000292452"/>
    </source>
</evidence>
<feature type="transmembrane region" description="Helical" evidence="2">
    <location>
        <begin position="74"/>
        <end position="93"/>
    </location>
</feature>
<dbReference type="AlphaFoldDB" id="A0A4Q9HSY6"/>
<proteinExistence type="predicted"/>
<evidence type="ECO:0000256" key="1">
    <source>
        <dbReference type="SAM" id="MobiDB-lite"/>
    </source>
</evidence>
<keyword evidence="2" id="KW-0472">Membrane</keyword>
<dbReference type="EMBL" id="SIXH01000160">
    <property type="protein sequence ID" value="TBO58146.1"/>
    <property type="molecule type" value="Genomic_DNA"/>
</dbReference>
<feature type="region of interest" description="Disordered" evidence="1">
    <location>
        <begin position="1"/>
        <end position="28"/>
    </location>
</feature>
<accession>A0A4Q9HSY6</accession>
<feature type="transmembrane region" description="Helical" evidence="2">
    <location>
        <begin position="42"/>
        <end position="62"/>
    </location>
</feature>
<comment type="caution">
    <text evidence="3">The sequence shown here is derived from an EMBL/GenBank/DDBJ whole genome shotgun (WGS) entry which is preliminary data.</text>
</comment>
<dbReference type="RefSeq" id="WP_131124121.1">
    <property type="nucleotide sequence ID" value="NZ_SIXH01000160.1"/>
</dbReference>
<name>A0A4Q9HSY6_STRKA</name>
<dbReference type="Proteomes" id="UP000292452">
    <property type="component" value="Unassembled WGS sequence"/>
</dbReference>
<gene>
    <name evidence="3" type="ORF">EYS09_18885</name>
</gene>
<protein>
    <submittedName>
        <fullName evidence="3">Uncharacterized protein</fullName>
    </submittedName>
</protein>
<reference evidence="3 4" key="1">
    <citation type="submission" date="2019-02" db="EMBL/GenBank/DDBJ databases">
        <title>Draft Genome Sequence of Streptomyces sp. AM-2504, identified by 16S rRNA comparative analysis as a Streptomyces Kasugaensis strain.</title>
        <authorList>
            <person name="Napolioni V."/>
            <person name="Giuliodori A.M."/>
            <person name="Spurio R."/>
            <person name="Fabbretti A."/>
        </authorList>
    </citation>
    <scope>NUCLEOTIDE SEQUENCE [LARGE SCALE GENOMIC DNA]</scope>
    <source>
        <strain evidence="3 4">AM-2504</strain>
    </source>
</reference>
<feature type="compositionally biased region" description="Pro residues" evidence="1">
    <location>
        <begin position="7"/>
        <end position="28"/>
    </location>
</feature>